<dbReference type="OrthoDB" id="2554293at2759"/>
<keyword evidence="1" id="KW-0812">Transmembrane</keyword>
<protein>
    <submittedName>
        <fullName evidence="2">Uncharacterized protein</fullName>
    </submittedName>
</protein>
<keyword evidence="1" id="KW-0472">Membrane</keyword>
<dbReference type="Proteomes" id="UP000297245">
    <property type="component" value="Unassembled WGS sequence"/>
</dbReference>
<dbReference type="AlphaFoldDB" id="A0A4S8MK13"/>
<gene>
    <name evidence="2" type="ORF">K435DRAFT_345535</name>
</gene>
<feature type="transmembrane region" description="Helical" evidence="1">
    <location>
        <begin position="273"/>
        <end position="297"/>
    </location>
</feature>
<evidence type="ECO:0000256" key="1">
    <source>
        <dbReference type="SAM" id="Phobius"/>
    </source>
</evidence>
<reference evidence="2 3" key="1">
    <citation type="journal article" date="2019" name="Nat. Ecol. Evol.">
        <title>Megaphylogeny resolves global patterns of mushroom evolution.</title>
        <authorList>
            <person name="Varga T."/>
            <person name="Krizsan K."/>
            <person name="Foldi C."/>
            <person name="Dima B."/>
            <person name="Sanchez-Garcia M."/>
            <person name="Sanchez-Ramirez S."/>
            <person name="Szollosi G.J."/>
            <person name="Szarkandi J.G."/>
            <person name="Papp V."/>
            <person name="Albert L."/>
            <person name="Andreopoulos W."/>
            <person name="Angelini C."/>
            <person name="Antonin V."/>
            <person name="Barry K.W."/>
            <person name="Bougher N.L."/>
            <person name="Buchanan P."/>
            <person name="Buyck B."/>
            <person name="Bense V."/>
            <person name="Catcheside P."/>
            <person name="Chovatia M."/>
            <person name="Cooper J."/>
            <person name="Damon W."/>
            <person name="Desjardin D."/>
            <person name="Finy P."/>
            <person name="Geml J."/>
            <person name="Haridas S."/>
            <person name="Hughes K."/>
            <person name="Justo A."/>
            <person name="Karasinski D."/>
            <person name="Kautmanova I."/>
            <person name="Kiss B."/>
            <person name="Kocsube S."/>
            <person name="Kotiranta H."/>
            <person name="LaButti K.M."/>
            <person name="Lechner B.E."/>
            <person name="Liimatainen K."/>
            <person name="Lipzen A."/>
            <person name="Lukacs Z."/>
            <person name="Mihaltcheva S."/>
            <person name="Morgado L.N."/>
            <person name="Niskanen T."/>
            <person name="Noordeloos M.E."/>
            <person name="Ohm R.A."/>
            <person name="Ortiz-Santana B."/>
            <person name="Ovrebo C."/>
            <person name="Racz N."/>
            <person name="Riley R."/>
            <person name="Savchenko A."/>
            <person name="Shiryaev A."/>
            <person name="Soop K."/>
            <person name="Spirin V."/>
            <person name="Szebenyi C."/>
            <person name="Tomsovsky M."/>
            <person name="Tulloss R.E."/>
            <person name="Uehling J."/>
            <person name="Grigoriev I.V."/>
            <person name="Vagvolgyi C."/>
            <person name="Papp T."/>
            <person name="Martin F.M."/>
            <person name="Miettinen O."/>
            <person name="Hibbett D.S."/>
            <person name="Nagy L.G."/>
        </authorList>
    </citation>
    <scope>NUCLEOTIDE SEQUENCE [LARGE SCALE GENOMIC DNA]</scope>
    <source>
        <strain evidence="2 3">CBS 962.96</strain>
    </source>
</reference>
<keyword evidence="3" id="KW-1185">Reference proteome</keyword>
<sequence>MIVIRNAIANAICHALAASSSFTRQKCPTVFGTSQVQRALHGSTTREPSGQKLEAPYYKQRTNGYREALGRKLEELYHERRTIDARKTLSKKVEALHHKRRNNDPYVVLGAWKAVRLCLQGGDFPTAYIIADSVRLSTLPTSTRASMKDLSGPTIDLPSLFSPRLPVHALLHGLIRAGLIQRAHQLSQKMVQTGISVHTRTMEVLVEQMTHSLDRRSKWTEPSRRIKALLPKTDVLRRIPSFPRIPVYNVHAVSVYNLARAQRHAQTDRTFRMIMSAGLLQGGLVAVALFLSVFMGLF</sequence>
<evidence type="ECO:0000313" key="2">
    <source>
        <dbReference type="EMBL" id="THV02544.1"/>
    </source>
</evidence>
<evidence type="ECO:0000313" key="3">
    <source>
        <dbReference type="Proteomes" id="UP000297245"/>
    </source>
</evidence>
<accession>A0A4S8MK13</accession>
<name>A0A4S8MK13_DENBC</name>
<organism evidence="2 3">
    <name type="scientific">Dendrothele bispora (strain CBS 962.96)</name>
    <dbReference type="NCBI Taxonomy" id="1314807"/>
    <lineage>
        <taxon>Eukaryota</taxon>
        <taxon>Fungi</taxon>
        <taxon>Dikarya</taxon>
        <taxon>Basidiomycota</taxon>
        <taxon>Agaricomycotina</taxon>
        <taxon>Agaricomycetes</taxon>
        <taxon>Agaricomycetidae</taxon>
        <taxon>Agaricales</taxon>
        <taxon>Agaricales incertae sedis</taxon>
        <taxon>Dendrothele</taxon>
    </lineage>
</organism>
<proteinExistence type="predicted"/>
<keyword evidence="1" id="KW-1133">Transmembrane helix</keyword>
<dbReference type="EMBL" id="ML179076">
    <property type="protein sequence ID" value="THV02544.1"/>
    <property type="molecule type" value="Genomic_DNA"/>
</dbReference>